<sequence length="125" mass="14123">MTIISLLLLASLLPHLTFTAHVNVGIVKGQEAKPHSRPYMVSLQRNKTHIYGGFLISKTLFLNKTCLFNSFPALTVVLGAHELQKKSENLVRIKVESYHQHPDYDVESLNNDLLLLKVTNCSYFS</sequence>
<dbReference type="InterPro" id="IPR009003">
    <property type="entry name" value="Peptidase_S1_PA"/>
</dbReference>
<dbReference type="InterPro" id="IPR043504">
    <property type="entry name" value="Peptidase_S1_PA_chymotrypsin"/>
</dbReference>
<dbReference type="AlphaFoldDB" id="A0A8C2PPE2"/>
<protein>
    <recommendedName>
        <fullName evidence="3">Peptidase S1 domain-containing protein</fullName>
    </recommendedName>
</protein>
<keyword evidence="1" id="KW-1015">Disulfide bond</keyword>
<dbReference type="SUPFAM" id="SSF50494">
    <property type="entry name" value="Trypsin-like serine proteases"/>
    <property type="match status" value="1"/>
</dbReference>
<dbReference type="PANTHER" id="PTHR24271">
    <property type="entry name" value="KALLIKREIN-RELATED"/>
    <property type="match status" value="1"/>
</dbReference>
<dbReference type="Ensembl" id="ENSCCRT00020080928.1">
    <property type="protein sequence ID" value="ENSCCRP00020073722.1"/>
    <property type="gene ID" value="ENSCCRG00020034421.1"/>
</dbReference>
<evidence type="ECO:0000256" key="1">
    <source>
        <dbReference type="ARBA" id="ARBA00023157"/>
    </source>
</evidence>
<keyword evidence="2" id="KW-0732">Signal</keyword>
<dbReference type="Pfam" id="PF00089">
    <property type="entry name" value="Trypsin"/>
    <property type="match status" value="1"/>
</dbReference>
<organism evidence="4 5">
    <name type="scientific">Cyprinus carpio</name>
    <name type="common">Common carp</name>
    <dbReference type="NCBI Taxonomy" id="7962"/>
    <lineage>
        <taxon>Eukaryota</taxon>
        <taxon>Metazoa</taxon>
        <taxon>Chordata</taxon>
        <taxon>Craniata</taxon>
        <taxon>Vertebrata</taxon>
        <taxon>Euteleostomi</taxon>
        <taxon>Actinopterygii</taxon>
        <taxon>Neopterygii</taxon>
        <taxon>Teleostei</taxon>
        <taxon>Ostariophysi</taxon>
        <taxon>Cypriniformes</taxon>
        <taxon>Cyprinidae</taxon>
        <taxon>Cyprininae</taxon>
        <taxon>Cyprinus</taxon>
    </lineage>
</organism>
<evidence type="ECO:0000259" key="3">
    <source>
        <dbReference type="Pfam" id="PF00089"/>
    </source>
</evidence>
<feature type="domain" description="Peptidase S1" evidence="3">
    <location>
        <begin position="26"/>
        <end position="119"/>
    </location>
</feature>
<evidence type="ECO:0000313" key="4">
    <source>
        <dbReference type="Ensembl" id="ENSCCRP00020073722.1"/>
    </source>
</evidence>
<dbReference type="InterPro" id="IPR001254">
    <property type="entry name" value="Trypsin_dom"/>
</dbReference>
<dbReference type="Proteomes" id="UP000694701">
    <property type="component" value="Unplaced"/>
</dbReference>
<evidence type="ECO:0000313" key="5">
    <source>
        <dbReference type="Proteomes" id="UP000694701"/>
    </source>
</evidence>
<dbReference type="GO" id="GO:0006508">
    <property type="term" value="P:proteolysis"/>
    <property type="evidence" value="ECO:0007669"/>
    <property type="project" value="InterPro"/>
</dbReference>
<dbReference type="GO" id="GO:0004252">
    <property type="term" value="F:serine-type endopeptidase activity"/>
    <property type="evidence" value="ECO:0007669"/>
    <property type="project" value="InterPro"/>
</dbReference>
<proteinExistence type="predicted"/>
<accession>A0A8C2PPE2</accession>
<dbReference type="PANTHER" id="PTHR24271:SF87">
    <property type="entry name" value="ARGININE ESTERASE-LIKE-RELATED"/>
    <property type="match status" value="1"/>
</dbReference>
<evidence type="ECO:0000256" key="2">
    <source>
        <dbReference type="SAM" id="SignalP"/>
    </source>
</evidence>
<reference evidence="4" key="1">
    <citation type="submission" date="2025-08" db="UniProtKB">
        <authorList>
            <consortium name="Ensembl"/>
        </authorList>
    </citation>
    <scope>IDENTIFICATION</scope>
</reference>
<feature type="signal peptide" evidence="2">
    <location>
        <begin position="1"/>
        <end position="19"/>
    </location>
</feature>
<dbReference type="Gene3D" id="2.40.10.10">
    <property type="entry name" value="Trypsin-like serine proteases"/>
    <property type="match status" value="2"/>
</dbReference>
<name>A0A8C2PPE2_CYPCA</name>
<feature type="chain" id="PRO_5034544845" description="Peptidase S1 domain-containing protein" evidence="2">
    <location>
        <begin position="20"/>
        <end position="125"/>
    </location>
</feature>